<protein>
    <submittedName>
        <fullName evidence="2">Uncharacterized protein</fullName>
    </submittedName>
</protein>
<reference evidence="2" key="2">
    <citation type="submission" date="2020-09" db="EMBL/GenBank/DDBJ databases">
        <authorList>
            <person name="Sun Q."/>
            <person name="Ohkuma M."/>
        </authorList>
    </citation>
    <scope>NUCLEOTIDE SEQUENCE</scope>
    <source>
        <strain evidence="2">JCM 3302</strain>
    </source>
</reference>
<reference evidence="2" key="1">
    <citation type="journal article" date="2014" name="Int. J. Syst. Evol. Microbiol.">
        <title>Complete genome sequence of Corynebacterium casei LMG S-19264T (=DSM 44701T), isolated from a smear-ripened cheese.</title>
        <authorList>
            <consortium name="US DOE Joint Genome Institute (JGI-PGF)"/>
            <person name="Walter F."/>
            <person name="Albersmeier A."/>
            <person name="Kalinowski J."/>
            <person name="Ruckert C."/>
        </authorList>
    </citation>
    <scope>NUCLEOTIDE SEQUENCE</scope>
    <source>
        <strain evidence="2">JCM 3302</strain>
    </source>
</reference>
<feature type="region of interest" description="Disordered" evidence="1">
    <location>
        <begin position="14"/>
        <end position="39"/>
    </location>
</feature>
<evidence type="ECO:0000256" key="1">
    <source>
        <dbReference type="SAM" id="MobiDB-lite"/>
    </source>
</evidence>
<dbReference type="EMBL" id="BNBC01000004">
    <property type="protein sequence ID" value="GHE61194.1"/>
    <property type="molecule type" value="Genomic_DNA"/>
</dbReference>
<keyword evidence="3" id="KW-1185">Reference proteome</keyword>
<sequence>MYAFPVGGHVGVPLGLLPGDHGREDAGRDTGERLDPFPDESEDMVRAFEFLAQPCVALVLVAAGGGVRTPRNKSLPCRALRSAAVDSPSPAKAVTPAASTRANARWNQA</sequence>
<dbReference type="AlphaFoldDB" id="A0A918ZMM0"/>
<feature type="compositionally biased region" description="Polar residues" evidence="1">
    <location>
        <begin position="97"/>
        <end position="109"/>
    </location>
</feature>
<gene>
    <name evidence="2" type="ORF">GCM10014715_13220</name>
</gene>
<proteinExistence type="predicted"/>
<dbReference type="Proteomes" id="UP000641386">
    <property type="component" value="Unassembled WGS sequence"/>
</dbReference>
<organism evidence="2 3">
    <name type="scientific">Streptomyces spiralis</name>
    <dbReference type="NCBI Taxonomy" id="66376"/>
    <lineage>
        <taxon>Bacteria</taxon>
        <taxon>Bacillati</taxon>
        <taxon>Actinomycetota</taxon>
        <taxon>Actinomycetes</taxon>
        <taxon>Kitasatosporales</taxon>
        <taxon>Streptomycetaceae</taxon>
        <taxon>Streptomyces</taxon>
    </lineage>
</organism>
<evidence type="ECO:0000313" key="3">
    <source>
        <dbReference type="Proteomes" id="UP000641386"/>
    </source>
</evidence>
<accession>A0A918ZMM0</accession>
<evidence type="ECO:0000313" key="2">
    <source>
        <dbReference type="EMBL" id="GHE61194.1"/>
    </source>
</evidence>
<name>A0A918ZMM0_9ACTN</name>
<feature type="region of interest" description="Disordered" evidence="1">
    <location>
        <begin position="85"/>
        <end position="109"/>
    </location>
</feature>
<comment type="caution">
    <text evidence="2">The sequence shown here is derived from an EMBL/GenBank/DDBJ whole genome shotgun (WGS) entry which is preliminary data.</text>
</comment>
<feature type="compositionally biased region" description="Basic and acidic residues" evidence="1">
    <location>
        <begin position="20"/>
        <end position="36"/>
    </location>
</feature>